<organism evidence="7 8">
    <name type="scientific">Geoalkalibacter subterraneus</name>
    <dbReference type="NCBI Taxonomy" id="483547"/>
    <lineage>
        <taxon>Bacteria</taxon>
        <taxon>Pseudomonadati</taxon>
        <taxon>Thermodesulfobacteriota</taxon>
        <taxon>Desulfuromonadia</taxon>
        <taxon>Desulfuromonadales</taxon>
        <taxon>Geoalkalibacteraceae</taxon>
        <taxon>Geoalkalibacter</taxon>
    </lineage>
</organism>
<evidence type="ECO:0000256" key="4">
    <source>
        <dbReference type="ARBA" id="ARBA00023027"/>
    </source>
</evidence>
<dbReference type="GO" id="GO:0019354">
    <property type="term" value="P:siroheme biosynthetic process"/>
    <property type="evidence" value="ECO:0007669"/>
    <property type="project" value="UniProtKB-UniPathway"/>
</dbReference>
<keyword evidence="5" id="KW-0627">Porphyrin biosynthesis</keyword>
<dbReference type="GO" id="GO:0004325">
    <property type="term" value="F:ferrochelatase activity"/>
    <property type="evidence" value="ECO:0007669"/>
    <property type="project" value="InterPro"/>
</dbReference>
<dbReference type="UniPathway" id="UPA00262">
    <property type="reaction ID" value="UER00222"/>
</dbReference>
<dbReference type="Pfam" id="PF13241">
    <property type="entry name" value="NAD_binding_7"/>
    <property type="match status" value="1"/>
</dbReference>
<evidence type="ECO:0000256" key="1">
    <source>
        <dbReference type="ARBA" id="ARBA00005010"/>
    </source>
</evidence>
<keyword evidence="8" id="KW-1185">Reference proteome</keyword>
<dbReference type="InterPro" id="IPR028161">
    <property type="entry name" value="Met8-like"/>
</dbReference>
<dbReference type="GO" id="GO:0043115">
    <property type="term" value="F:precorrin-2 dehydrogenase activity"/>
    <property type="evidence" value="ECO:0007669"/>
    <property type="project" value="UniProtKB-EC"/>
</dbReference>
<dbReference type="Gene3D" id="3.40.50.720">
    <property type="entry name" value="NAD(P)-binding Rossmann-like Domain"/>
    <property type="match status" value="1"/>
</dbReference>
<dbReference type="STRING" id="483547.GSUB_02315"/>
<dbReference type="RefSeq" id="WP_040201960.1">
    <property type="nucleotide sequence ID" value="NZ_CP010311.1"/>
</dbReference>
<keyword evidence="3" id="KW-0560">Oxidoreductase</keyword>
<dbReference type="PANTHER" id="PTHR35330">
    <property type="entry name" value="SIROHEME BIOSYNTHESIS PROTEIN MET8"/>
    <property type="match status" value="1"/>
</dbReference>
<dbReference type="SUPFAM" id="SSF75615">
    <property type="entry name" value="Siroheme synthase middle domains-like"/>
    <property type="match status" value="1"/>
</dbReference>
<dbReference type="OrthoDB" id="9815856at2"/>
<dbReference type="EC" id="1.3.1.76" evidence="2"/>
<dbReference type="KEGG" id="gsb:GSUB_02315"/>
<dbReference type="EMBL" id="CP010311">
    <property type="protein sequence ID" value="AJF07870.1"/>
    <property type="molecule type" value="Genomic_DNA"/>
</dbReference>
<dbReference type="InterPro" id="IPR036291">
    <property type="entry name" value="NAD(P)-bd_dom_sf"/>
</dbReference>
<evidence type="ECO:0000256" key="6">
    <source>
        <dbReference type="ARBA" id="ARBA00047561"/>
    </source>
</evidence>
<reference evidence="7 8" key="1">
    <citation type="journal article" date="2015" name="Genome Announc.">
        <title>Genomes of Geoalkalibacter ferrihydriticus Z-0531T and Geoalkalibacter subterraneus Red1T, Two Haloalkaliphilic Metal-Reducing Deltaproteobacteria.</title>
        <authorList>
            <person name="Badalamenti J.P."/>
            <person name="Krajmalnik-Brown R."/>
            <person name="Torres C.I."/>
            <person name="Bond D.R."/>
        </authorList>
    </citation>
    <scope>NUCLEOTIDE SEQUENCE [LARGE SCALE GENOMIC DNA]</scope>
    <source>
        <strain evidence="7 8">Red1</strain>
    </source>
</reference>
<dbReference type="Gene3D" id="3.30.160.110">
    <property type="entry name" value="Siroheme synthase, domain 2"/>
    <property type="match status" value="1"/>
</dbReference>
<comment type="pathway">
    <text evidence="1">Porphyrin-containing compound metabolism; siroheme biosynthesis; sirohydrochlorin from precorrin-2: step 1/1.</text>
</comment>
<evidence type="ECO:0000313" key="7">
    <source>
        <dbReference type="EMBL" id="AJF07870.1"/>
    </source>
</evidence>
<dbReference type="PANTHER" id="PTHR35330:SF1">
    <property type="entry name" value="SIROHEME BIOSYNTHESIS PROTEIN MET8"/>
    <property type="match status" value="1"/>
</dbReference>
<dbReference type="InterPro" id="IPR006367">
    <property type="entry name" value="Sirohaem_synthase_N"/>
</dbReference>
<evidence type="ECO:0000256" key="5">
    <source>
        <dbReference type="ARBA" id="ARBA00023244"/>
    </source>
</evidence>
<dbReference type="AlphaFoldDB" id="A0A0B5FUL0"/>
<name>A0A0B5FUL0_9BACT</name>
<gene>
    <name evidence="7" type="ORF">GSUB_02315</name>
</gene>
<dbReference type="HOGENOM" id="CLU_011276_8_1_7"/>
<proteinExistence type="predicted"/>
<evidence type="ECO:0000256" key="2">
    <source>
        <dbReference type="ARBA" id="ARBA00012400"/>
    </source>
</evidence>
<evidence type="ECO:0000313" key="8">
    <source>
        <dbReference type="Proteomes" id="UP000035036"/>
    </source>
</evidence>
<sequence length="221" mass="23430">MPDYPLSLRVRGRLCVVVGAGDVGRRKARGLLDAGARVRVVDPVAARLHDLEEAHCLPRPYRPEDLADAFLVFAATSDHDLNRRVAADARKGGALVQMADDPAGSDFSLPALLRRDDLTIAVFSGGGSPALCSLLRDEIDAGLGPHWGVFLEIAAALRRKRLTGSDSSSYNRNVLDQLAAADLAGLIAAGDRDAIERLLSRVLGTSVSLDQLGVSLSKGSK</sequence>
<dbReference type="SUPFAM" id="SSF51735">
    <property type="entry name" value="NAD(P)-binding Rossmann-fold domains"/>
    <property type="match status" value="1"/>
</dbReference>
<evidence type="ECO:0000256" key="3">
    <source>
        <dbReference type="ARBA" id="ARBA00023002"/>
    </source>
</evidence>
<dbReference type="NCBIfam" id="TIGR01470">
    <property type="entry name" value="cysG_Nterm"/>
    <property type="match status" value="1"/>
</dbReference>
<protein>
    <recommendedName>
        <fullName evidence="2">precorrin-2 dehydrogenase</fullName>
        <ecNumber evidence="2">1.3.1.76</ecNumber>
    </recommendedName>
</protein>
<keyword evidence="4" id="KW-0520">NAD</keyword>
<comment type="catalytic activity">
    <reaction evidence="6">
        <text>precorrin-2 + NAD(+) = sirohydrochlorin + NADH + 2 H(+)</text>
        <dbReference type="Rhea" id="RHEA:15613"/>
        <dbReference type="ChEBI" id="CHEBI:15378"/>
        <dbReference type="ChEBI" id="CHEBI:57540"/>
        <dbReference type="ChEBI" id="CHEBI:57945"/>
        <dbReference type="ChEBI" id="CHEBI:58351"/>
        <dbReference type="ChEBI" id="CHEBI:58827"/>
        <dbReference type="EC" id="1.3.1.76"/>
    </reaction>
</comment>
<dbReference type="Proteomes" id="UP000035036">
    <property type="component" value="Chromosome"/>
</dbReference>
<accession>A0A0B5FUL0</accession>